<dbReference type="GO" id="GO:0006040">
    <property type="term" value="P:amino sugar metabolic process"/>
    <property type="evidence" value="ECO:0007669"/>
    <property type="project" value="InterPro"/>
</dbReference>
<dbReference type="InterPro" id="IPR005338">
    <property type="entry name" value="Anhydro_N_Ac-Mur_kinase"/>
</dbReference>
<protein>
    <recommendedName>
        <fullName evidence="3">Anhydro-N-acetylmuramic acid kinase</fullName>
    </recommendedName>
</protein>
<reference evidence="1" key="2">
    <citation type="submission" date="2014-02" db="EMBL/GenBank/DDBJ databases">
        <title>Complete DNA sequence of /Kuraishia capsulata/ illustrates novel genomic features among budding yeasts (/Saccharomycotina/).</title>
        <authorList>
            <person name="Morales L."/>
            <person name="Noel B."/>
            <person name="Porcel B."/>
            <person name="Marcet-Houben M."/>
            <person name="Hullo M-F."/>
            <person name="Sacerdot C."/>
            <person name="Tekaia F."/>
            <person name="Leh-Louis V."/>
            <person name="Despons L."/>
            <person name="Khanna V."/>
            <person name="Aury J-M."/>
            <person name="Barbe V."/>
            <person name="Couloux A."/>
            <person name="Labadie K."/>
            <person name="Pelletier E."/>
            <person name="Souciet J-L."/>
            <person name="Boekhout T."/>
            <person name="Gabaldon T."/>
            <person name="Wincker P."/>
            <person name="Dujon B."/>
        </authorList>
    </citation>
    <scope>NUCLEOTIDE SEQUENCE</scope>
    <source>
        <strain evidence="1">CBS 1993</strain>
    </source>
</reference>
<dbReference type="RefSeq" id="XP_022458337.1">
    <property type="nucleotide sequence ID" value="XM_022602542.1"/>
</dbReference>
<dbReference type="HOGENOM" id="CLU_038782_1_0_1"/>
<dbReference type="OrthoDB" id="5427593at2759"/>
<name>W6MJ96_9ASCO</name>
<organism evidence="1 2">
    <name type="scientific">Kuraishia capsulata CBS 1993</name>
    <dbReference type="NCBI Taxonomy" id="1382522"/>
    <lineage>
        <taxon>Eukaryota</taxon>
        <taxon>Fungi</taxon>
        <taxon>Dikarya</taxon>
        <taxon>Ascomycota</taxon>
        <taxon>Saccharomycotina</taxon>
        <taxon>Pichiomycetes</taxon>
        <taxon>Pichiales</taxon>
        <taxon>Pichiaceae</taxon>
        <taxon>Kuraishia</taxon>
    </lineage>
</organism>
<dbReference type="PANTHER" id="PTHR30605:SF0">
    <property type="entry name" value="ANHYDRO-N-ACETYLMURAMIC ACID KINASE"/>
    <property type="match status" value="1"/>
</dbReference>
<dbReference type="InterPro" id="IPR043129">
    <property type="entry name" value="ATPase_NBD"/>
</dbReference>
<evidence type="ECO:0000313" key="1">
    <source>
        <dbReference type="EMBL" id="CDK26331.1"/>
    </source>
</evidence>
<gene>
    <name evidence="1" type="ORF">KUCA_T00002302001</name>
</gene>
<dbReference type="GO" id="GO:0016773">
    <property type="term" value="F:phosphotransferase activity, alcohol group as acceptor"/>
    <property type="evidence" value="ECO:0007669"/>
    <property type="project" value="InterPro"/>
</dbReference>
<keyword evidence="2" id="KW-1185">Reference proteome</keyword>
<dbReference type="EMBL" id="HG793127">
    <property type="protein sequence ID" value="CDK26331.1"/>
    <property type="molecule type" value="Genomic_DNA"/>
</dbReference>
<dbReference type="GeneID" id="34519725"/>
<proteinExistence type="predicted"/>
<accession>W6MJ96</accession>
<evidence type="ECO:0000313" key="2">
    <source>
        <dbReference type="Proteomes" id="UP000019384"/>
    </source>
</evidence>
<dbReference type="Pfam" id="PF03702">
    <property type="entry name" value="AnmK"/>
    <property type="match status" value="1"/>
</dbReference>
<dbReference type="AlphaFoldDB" id="W6MJ96"/>
<reference evidence="1" key="1">
    <citation type="submission" date="2013-12" db="EMBL/GenBank/DDBJ databases">
        <authorList>
            <person name="Genoscope - CEA"/>
        </authorList>
    </citation>
    <scope>NUCLEOTIDE SEQUENCE</scope>
    <source>
        <strain evidence="1">CBS 1993</strain>
    </source>
</reference>
<dbReference type="SUPFAM" id="SSF53067">
    <property type="entry name" value="Actin-like ATPase domain"/>
    <property type="match status" value="1"/>
</dbReference>
<sequence length="422" mass="46592">MVSKDSLDLNVLGLNSGTSIDGIDVVLCNFRQESPESSLHLKIVHHGEMPMPADLKETVLRLIKDNSTSVEEISEVNTRLGMAFAEAAVNFCVEYKVDRVDLIGSHGQTIWYVSDPKPGQCRSVLTFAEATYIANKMGKTVVSDFRISEQSVGRQGAPMIAFFDSLLLIHPTKLRACQNIGGISNVCFVVPESKGGLDRCFDYDIGPGNVFIDAAIRFFTGGKSEYDKDGEWGRHGTVDQEIVDTYLDQYYFNRTPPKTTGRELFGDSEAERLIGMCQAKGLNNFDIVATLTRITAQSIVNDYRRYAPGPIDEIILCGGGSFNPNITEFIQQNFPQSRMYLLDEHGVSSGAKEAVTFAFQGLEAILGRPLIVPDQVETSTPVVVGKITPGANYRELQRTAVNFSRGHEEEPYLPAVRRLVLD</sequence>
<dbReference type="GO" id="GO:0009254">
    <property type="term" value="P:peptidoglycan turnover"/>
    <property type="evidence" value="ECO:0007669"/>
    <property type="project" value="InterPro"/>
</dbReference>
<dbReference type="Proteomes" id="UP000019384">
    <property type="component" value="Unassembled WGS sequence"/>
</dbReference>
<dbReference type="Gene3D" id="3.30.420.40">
    <property type="match status" value="2"/>
</dbReference>
<dbReference type="GO" id="GO:0005524">
    <property type="term" value="F:ATP binding"/>
    <property type="evidence" value="ECO:0007669"/>
    <property type="project" value="InterPro"/>
</dbReference>
<dbReference type="STRING" id="1382522.W6MJ96"/>
<dbReference type="PANTHER" id="PTHR30605">
    <property type="entry name" value="ANHYDRO-N-ACETYLMURAMIC ACID KINASE"/>
    <property type="match status" value="1"/>
</dbReference>
<evidence type="ECO:0008006" key="3">
    <source>
        <dbReference type="Google" id="ProtNLM"/>
    </source>
</evidence>